<gene>
    <name evidence="6" type="ORF">LGQ03_09980</name>
</gene>
<sequence length="126" mass="13173">MFRFLSLVIIATAACAPETEPVDGMAAFQSQCAACHGANGQGMAVSDGVVAPDLTRISARNGGSYPADYVMSVIDGFNRGNHVSGVMPRFGDGDLGPIIMTEEDGNPVPVPAELLALSNYIETLQR</sequence>
<dbReference type="Proteomes" id="UP001138961">
    <property type="component" value="Unassembled WGS sequence"/>
</dbReference>
<dbReference type="Pfam" id="PF00034">
    <property type="entry name" value="Cytochrom_C"/>
    <property type="match status" value="1"/>
</dbReference>
<dbReference type="Gene3D" id="1.10.760.10">
    <property type="entry name" value="Cytochrome c-like domain"/>
    <property type="match status" value="1"/>
</dbReference>
<keyword evidence="3 4" id="KW-0408">Iron</keyword>
<dbReference type="SUPFAM" id="SSF46626">
    <property type="entry name" value="Cytochrome c"/>
    <property type="match status" value="1"/>
</dbReference>
<evidence type="ECO:0000256" key="1">
    <source>
        <dbReference type="ARBA" id="ARBA00022617"/>
    </source>
</evidence>
<evidence type="ECO:0000259" key="5">
    <source>
        <dbReference type="PROSITE" id="PS51007"/>
    </source>
</evidence>
<name>A0ABS8BV11_9RHOB</name>
<evidence type="ECO:0000256" key="4">
    <source>
        <dbReference type="PROSITE-ProRule" id="PRU00433"/>
    </source>
</evidence>
<keyword evidence="7" id="KW-1185">Reference proteome</keyword>
<dbReference type="EMBL" id="JAJATZ010000004">
    <property type="protein sequence ID" value="MCB5199569.1"/>
    <property type="molecule type" value="Genomic_DNA"/>
</dbReference>
<organism evidence="6 7">
    <name type="scientific">Loktanella gaetbuli</name>
    <dbReference type="NCBI Taxonomy" id="2881335"/>
    <lineage>
        <taxon>Bacteria</taxon>
        <taxon>Pseudomonadati</taxon>
        <taxon>Pseudomonadota</taxon>
        <taxon>Alphaproteobacteria</taxon>
        <taxon>Rhodobacterales</taxon>
        <taxon>Roseobacteraceae</taxon>
        <taxon>Loktanella</taxon>
    </lineage>
</organism>
<feature type="domain" description="Cytochrome c" evidence="5">
    <location>
        <begin position="19"/>
        <end position="125"/>
    </location>
</feature>
<dbReference type="PROSITE" id="PS51257">
    <property type="entry name" value="PROKAR_LIPOPROTEIN"/>
    <property type="match status" value="1"/>
</dbReference>
<dbReference type="PROSITE" id="PS51007">
    <property type="entry name" value="CYTC"/>
    <property type="match status" value="1"/>
</dbReference>
<dbReference type="InterPro" id="IPR009056">
    <property type="entry name" value="Cyt_c-like_dom"/>
</dbReference>
<reference evidence="6" key="1">
    <citation type="submission" date="2021-10" db="EMBL/GenBank/DDBJ databases">
        <title>Loktanella gaetbuli sp. nov., isolated from a tidal flat.</title>
        <authorList>
            <person name="Park S."/>
            <person name="Yoon J.-H."/>
        </authorList>
    </citation>
    <scope>NUCLEOTIDE SEQUENCE</scope>
    <source>
        <strain evidence="6">TSTF-M6</strain>
    </source>
</reference>
<protein>
    <submittedName>
        <fullName evidence="6">Cytochrome c</fullName>
    </submittedName>
</protein>
<evidence type="ECO:0000256" key="3">
    <source>
        <dbReference type="ARBA" id="ARBA00023004"/>
    </source>
</evidence>
<comment type="caution">
    <text evidence="6">The sequence shown here is derived from an EMBL/GenBank/DDBJ whole genome shotgun (WGS) entry which is preliminary data.</text>
</comment>
<evidence type="ECO:0000313" key="7">
    <source>
        <dbReference type="Proteomes" id="UP001138961"/>
    </source>
</evidence>
<evidence type="ECO:0000256" key="2">
    <source>
        <dbReference type="ARBA" id="ARBA00022723"/>
    </source>
</evidence>
<accession>A0ABS8BV11</accession>
<evidence type="ECO:0000313" key="6">
    <source>
        <dbReference type="EMBL" id="MCB5199569.1"/>
    </source>
</evidence>
<proteinExistence type="predicted"/>
<dbReference type="RefSeq" id="WP_226748279.1">
    <property type="nucleotide sequence ID" value="NZ_JAJATZ010000004.1"/>
</dbReference>
<keyword evidence="2 4" id="KW-0479">Metal-binding</keyword>
<keyword evidence="1 4" id="KW-0349">Heme</keyword>
<dbReference type="InterPro" id="IPR036909">
    <property type="entry name" value="Cyt_c-like_dom_sf"/>
</dbReference>